<keyword evidence="10" id="KW-0965">Cell junction</keyword>
<evidence type="ECO:0000256" key="11">
    <source>
        <dbReference type="ARBA" id="ARBA00022989"/>
    </source>
</evidence>
<keyword evidence="11" id="KW-1133">Transmembrane helix</keyword>
<evidence type="ECO:0000256" key="2">
    <source>
        <dbReference type="ARBA" id="ARBA00004141"/>
    </source>
</evidence>
<keyword evidence="13" id="KW-0325">Glycoprotein</keyword>
<evidence type="ECO:0000256" key="3">
    <source>
        <dbReference type="ARBA" id="ARBA00004435"/>
    </source>
</evidence>
<evidence type="ECO:0000313" key="15">
    <source>
        <dbReference type="EMBL" id="GFH47609.1"/>
    </source>
</evidence>
<evidence type="ECO:0000256" key="7">
    <source>
        <dbReference type="ARBA" id="ARBA00022475"/>
    </source>
</evidence>
<dbReference type="SUPFAM" id="SSF51206">
    <property type="entry name" value="cAMP-binding domain-like"/>
    <property type="match status" value="1"/>
</dbReference>
<dbReference type="GO" id="GO:0007155">
    <property type="term" value="P:cell adhesion"/>
    <property type="evidence" value="ECO:0007669"/>
    <property type="project" value="UniProtKB-KW"/>
</dbReference>
<comment type="similarity">
    <text evidence="4">Belongs to the popeye family.</text>
</comment>
<dbReference type="PANTHER" id="PTHR12101:SF17">
    <property type="entry name" value="BLOOD VESSEL EPICARDIAL SUBSTANCE"/>
    <property type="match status" value="1"/>
</dbReference>
<keyword evidence="8" id="KW-0812">Transmembrane</keyword>
<keyword evidence="12" id="KW-0472">Membrane</keyword>
<evidence type="ECO:0000256" key="9">
    <source>
        <dbReference type="ARBA" id="ARBA00022889"/>
    </source>
</evidence>
<keyword evidence="16" id="KW-1185">Reference proteome</keyword>
<evidence type="ECO:0000259" key="14">
    <source>
        <dbReference type="PROSITE" id="PS50042"/>
    </source>
</evidence>
<dbReference type="InterPro" id="IPR000595">
    <property type="entry name" value="cNMP-bd_dom"/>
</dbReference>
<reference evidence="15 16" key="1">
    <citation type="journal article" date="2021" name="Sci. Rep.">
        <title>The genome of the diatom Chaetoceros tenuissimus carries an ancient integrated fragment of an extant virus.</title>
        <authorList>
            <person name="Hongo Y."/>
            <person name="Kimura K."/>
            <person name="Takaki Y."/>
            <person name="Yoshida Y."/>
            <person name="Baba S."/>
            <person name="Kobayashi G."/>
            <person name="Nagasaki K."/>
            <person name="Hano T."/>
            <person name="Tomaru Y."/>
        </authorList>
    </citation>
    <scope>NUCLEOTIDE SEQUENCE [LARGE SCALE GENOMIC DNA]</scope>
    <source>
        <strain evidence="15 16">NIES-3715</strain>
    </source>
</reference>
<keyword evidence="5" id="KW-0796">Tight junction</keyword>
<organism evidence="15 16">
    <name type="scientific">Chaetoceros tenuissimus</name>
    <dbReference type="NCBI Taxonomy" id="426638"/>
    <lineage>
        <taxon>Eukaryota</taxon>
        <taxon>Sar</taxon>
        <taxon>Stramenopiles</taxon>
        <taxon>Ochrophyta</taxon>
        <taxon>Bacillariophyta</taxon>
        <taxon>Coscinodiscophyceae</taxon>
        <taxon>Chaetocerotophycidae</taxon>
        <taxon>Chaetocerotales</taxon>
        <taxon>Chaetocerotaceae</taxon>
        <taxon>Chaetoceros</taxon>
    </lineage>
</organism>
<evidence type="ECO:0000256" key="12">
    <source>
        <dbReference type="ARBA" id="ARBA00023136"/>
    </source>
</evidence>
<protein>
    <recommendedName>
        <fullName evidence="14">Cyclic nucleotide-binding domain-containing protein</fullName>
    </recommendedName>
</protein>
<dbReference type="InterPro" id="IPR014710">
    <property type="entry name" value="RmlC-like_jellyroll"/>
</dbReference>
<dbReference type="EMBL" id="BLLK01000023">
    <property type="protein sequence ID" value="GFH47609.1"/>
    <property type="molecule type" value="Genomic_DNA"/>
</dbReference>
<keyword evidence="7" id="KW-1003">Cell membrane</keyword>
<accession>A0AAD3CMY0</accession>
<name>A0AAD3CMY0_9STRA</name>
<dbReference type="GO" id="GO:0016328">
    <property type="term" value="C:lateral plasma membrane"/>
    <property type="evidence" value="ECO:0007669"/>
    <property type="project" value="UniProtKB-SubCell"/>
</dbReference>
<feature type="domain" description="Cyclic nucleotide-binding" evidence="14">
    <location>
        <begin position="195"/>
        <end position="309"/>
    </location>
</feature>
<evidence type="ECO:0000313" key="16">
    <source>
        <dbReference type="Proteomes" id="UP001054902"/>
    </source>
</evidence>
<dbReference type="AlphaFoldDB" id="A0AAD3CMY0"/>
<dbReference type="Proteomes" id="UP001054902">
    <property type="component" value="Unassembled WGS sequence"/>
</dbReference>
<gene>
    <name evidence="15" type="ORF">CTEN210_04084</name>
</gene>
<dbReference type="InterPro" id="IPR055272">
    <property type="entry name" value="POPDC1-3_dom"/>
</dbReference>
<evidence type="ECO:0000256" key="10">
    <source>
        <dbReference type="ARBA" id="ARBA00022949"/>
    </source>
</evidence>
<dbReference type="Gene3D" id="2.60.120.10">
    <property type="entry name" value="Jelly Rolls"/>
    <property type="match status" value="1"/>
</dbReference>
<evidence type="ECO:0000256" key="5">
    <source>
        <dbReference type="ARBA" id="ARBA00022427"/>
    </source>
</evidence>
<dbReference type="InterPro" id="IPR006916">
    <property type="entry name" value="POPDC1-3"/>
</dbReference>
<comment type="caution">
    <text evidence="15">The sequence shown here is derived from an EMBL/GenBank/DDBJ whole genome shotgun (WGS) entry which is preliminary data.</text>
</comment>
<keyword evidence="9" id="KW-0130">Cell adhesion</keyword>
<dbReference type="GO" id="GO:0005923">
    <property type="term" value="C:bicellular tight junction"/>
    <property type="evidence" value="ECO:0007669"/>
    <property type="project" value="UniProtKB-SubCell"/>
</dbReference>
<dbReference type="PANTHER" id="PTHR12101">
    <property type="entry name" value="POPEYE DOMAIN CONTAINING PROTEIN"/>
    <property type="match status" value="1"/>
</dbReference>
<evidence type="ECO:0000256" key="13">
    <source>
        <dbReference type="ARBA" id="ARBA00023180"/>
    </source>
</evidence>
<evidence type="ECO:0000256" key="8">
    <source>
        <dbReference type="ARBA" id="ARBA00022692"/>
    </source>
</evidence>
<dbReference type="InterPro" id="IPR018490">
    <property type="entry name" value="cNMP-bd_dom_sf"/>
</dbReference>
<dbReference type="GO" id="GO:0030552">
    <property type="term" value="F:cAMP binding"/>
    <property type="evidence" value="ECO:0007669"/>
    <property type="project" value="TreeGrafter"/>
</dbReference>
<dbReference type="CDD" id="cd00038">
    <property type="entry name" value="CAP_ED"/>
    <property type="match status" value="1"/>
</dbReference>
<sequence length="459" mass="52520">MIRINALLNSKQAISKLTCIQTPSSSSIIRIRTYSYSIQQFQSAHPRVQTLKLQKRFTANSSRNKSTLSSPIEEATESNLHQLLLKPRRIPIPRWITPRQKTFNISECFGHVSFVLVAASYATDDFLLLRSMAVAGSSAMLVFTYHHPHGRVLWLPFQWNALFIGINIYRIAKSLYYQHKGMNLNPEMLTLKQKYFDTMDIVDFAKLMEIAQEETFEKNDLVCYQGQKNAYVRLVIEGKLNAMRDGIKTYSLEEGNFVTESGLHAGLLLDGTIETSCTIVATSETPSRCLKWNRTELVELLKAENGLRRTFKAILSWDIVRKLKGQRDIITDHEIDDMELWTLKRKEQTDVRYAALVQNIFTLPRSEAAMKKCISELEHYRTIHHIDDEHHEMALKRIGLTLEEYKAGKKNPTAVLVDVDMDGDDNVDDENENKVTTEEYGNRNAVIAQAVVANNDTES</sequence>
<evidence type="ECO:0000256" key="1">
    <source>
        <dbReference type="ARBA" id="ARBA00004124"/>
    </source>
</evidence>
<evidence type="ECO:0000256" key="4">
    <source>
        <dbReference type="ARBA" id="ARBA00007146"/>
    </source>
</evidence>
<evidence type="ECO:0000256" key="6">
    <source>
        <dbReference type="ARBA" id="ARBA00022473"/>
    </source>
</evidence>
<proteinExistence type="inferred from homology"/>
<comment type="subcellular location">
    <subcellularLocation>
        <location evidence="3">Cell junction</location>
        <location evidence="3">Tight junction</location>
    </subcellularLocation>
    <subcellularLocation>
        <location evidence="1">Lateral cell membrane</location>
    </subcellularLocation>
    <subcellularLocation>
        <location evidence="2">Membrane</location>
        <topology evidence="2">Multi-pass membrane protein</topology>
    </subcellularLocation>
</comment>
<keyword evidence="6" id="KW-0217">Developmental protein</keyword>
<dbReference type="PROSITE" id="PS50042">
    <property type="entry name" value="CNMP_BINDING_3"/>
    <property type="match status" value="1"/>
</dbReference>
<dbReference type="Pfam" id="PF04831">
    <property type="entry name" value="POPDC1-3"/>
    <property type="match status" value="1"/>
</dbReference>